<feature type="repeat" description="ANK" evidence="14">
    <location>
        <begin position="571"/>
        <end position="603"/>
    </location>
</feature>
<feature type="repeat" description="ANK" evidence="14">
    <location>
        <begin position="538"/>
        <end position="570"/>
    </location>
</feature>
<evidence type="ECO:0000256" key="6">
    <source>
        <dbReference type="ARBA" id="ARBA00022614"/>
    </source>
</evidence>
<dbReference type="InterPro" id="IPR036770">
    <property type="entry name" value="Ankyrin_rpt-contain_sf"/>
</dbReference>
<dbReference type="SMART" id="SM00248">
    <property type="entry name" value="ANK"/>
    <property type="match status" value="3"/>
</dbReference>
<evidence type="ECO:0000256" key="1">
    <source>
        <dbReference type="ARBA" id="ARBA00004123"/>
    </source>
</evidence>
<feature type="compositionally biased region" description="Acidic residues" evidence="16">
    <location>
        <begin position="469"/>
        <end position="483"/>
    </location>
</feature>
<evidence type="ECO:0000256" key="16">
    <source>
        <dbReference type="SAM" id="MobiDB-lite"/>
    </source>
</evidence>
<keyword evidence="11 14" id="KW-0040">ANK repeat</keyword>
<feature type="repeat" description="ANK" evidence="14">
    <location>
        <begin position="609"/>
        <end position="641"/>
    </location>
</feature>
<dbReference type="Gene3D" id="3.80.10.10">
    <property type="entry name" value="Ribonuclease Inhibitor"/>
    <property type="match status" value="1"/>
</dbReference>
<dbReference type="PRINTS" id="PR01415">
    <property type="entry name" value="ANKYRIN"/>
</dbReference>
<sequence length="1401" mass="157716">MDEKRYLKRKEKARSDGNRDQVAISCHQLGDFYNQQGKYNEAVRQYVQEAQINASMGKELETAKAKRMVGEMYTLLCDYDAAKDHINDYLKIAKRLKNQVEEQRAYATLGRVHLLHGQGLADSSASGAMEQLKLAEKNFIRSLLLIKELSGQISKIEQLDMQARCYLNIGVVKEHMEAFQESIEYIDKAIKISKTHELWDLTHLCYISMSLLFNCKKNDATSALRFCNMALEVAKRLPNKVKKICETLITKAEILIKACDFASAKQILTKAYKKNTPDENDRGSIEKQLRIVVKICQTLDELVLTSSVDYGKLKSLYEKLGDGCCHLMNYKKALTYYQKMLENAELNQESGKTLVPIYVSLYQTYRDSGQFDKALEYLWKEFELNQDVPSEAFTTLCTIAEICEQQSHPFWTVHDVYQKALRQAEKAGSSSDKLEKIALVRLRRLMLKHNMQVLVENLEAEATAKGIDLDQEESLGDEDEDSGAGETAVQQNTPDWDDDFDLATLTDSDASDLDESDKPRPQRTTRGSRSLVIKKNNKGETQLHQACISGNLELVRRLIDQGHTVNVRDHAGWLPLHEASNHGFRDIVELLLDKGAASAINDKGGTSCDGITPLFDACSNGFLDVAELLLDRGADATVRTDYNDTCIAGLDKWRQGAQLVDGEQAQYAQLRERLLRTLSKVGICSDRNDRPLTNANVKRASRSERESLSEEEDEEEALQESNRRSLSHNRSGSEYGAKKSGSSTQPSASKEYRSVMAQLKRPNRLNDDSPSTSHISKQKRNALLNEDEVDADDWLIDDVGPERKRKRMNSGDLSRLPSKENFQDSALSLPANWEDDLLRATPELDYSQRQKQMRKLTLSRSSSMSSNHSSSAAPSRKKHQATLMDSGFSRFRSESPLGSESSQDGVASVISLRTIEPDSTTSTIQLLISPSKSSPIKVQTTPVLATTVSFKVKVQDELLLVPIERKKLQDINIRWLAEEAGRRYNKLTGLTPLLRLKTADGFAYEETDAVSVALEQNMLMATILDWKISPLSQRYEEMCHQIQKTVDNKVKVLLERSQNTQMLELSGLWMRAQQTEPIFKALLHQARLTVLDLSRNFIANEGCQQLAKSLPTLLQLKALRLPCNAIGSQGLEALLCGQGMDKLELLEELNLSQNPLGNASLRILHKFCASPAGRALTSLHIAQCELTELQDFDLGFNQLISFDISFNQLTQQSVRRLTDQLNSCRLEQLTLSYVRWPLDEASGFALGERLVSLLEGGTCERFIRVELAGCGLNDAHLYKISQHLAKSKQLQWLDISDNVRLSGTALGYILDELPQLRSLLATNCTNLLDDTRLQKIEQQKQLPRRLDLTVDEQVFSMPGALETLQSIWQLQFGDKAKMLARQSGRRYKGLLKLLADGNDAE</sequence>
<evidence type="ECO:0000256" key="14">
    <source>
        <dbReference type="PROSITE-ProRule" id="PRU00023"/>
    </source>
</evidence>
<evidence type="ECO:0000313" key="17">
    <source>
        <dbReference type="EnsemblMetazoa" id="XP_016987766.1"/>
    </source>
</evidence>
<reference evidence="17" key="3">
    <citation type="submission" date="2025-05" db="UniProtKB">
        <authorList>
            <consortium name="EnsemblMetazoa"/>
        </authorList>
    </citation>
    <scope>IDENTIFICATION</scope>
</reference>
<dbReference type="GO" id="GO:0043596">
    <property type="term" value="C:nuclear replication fork"/>
    <property type="evidence" value="ECO:0007669"/>
    <property type="project" value="TreeGrafter"/>
</dbReference>
<dbReference type="RefSeq" id="XP_016987766.1">
    <property type="nucleotide sequence ID" value="XM_017132277.1"/>
</dbReference>
<dbReference type="PANTHER" id="PTHR46358:SF1">
    <property type="entry name" value="TONSOKU-LIKE PROTEIN"/>
    <property type="match status" value="1"/>
</dbReference>
<evidence type="ECO:0000256" key="11">
    <source>
        <dbReference type="ARBA" id="ARBA00023043"/>
    </source>
</evidence>
<evidence type="ECO:0000256" key="3">
    <source>
        <dbReference type="ARBA" id="ARBA00010999"/>
    </source>
</evidence>
<dbReference type="Pfam" id="PF13181">
    <property type="entry name" value="TPR_8"/>
    <property type="match status" value="1"/>
</dbReference>
<dbReference type="InterPro" id="IPR011990">
    <property type="entry name" value="TPR-like_helical_dom_sf"/>
</dbReference>
<comment type="similarity">
    <text evidence="3">Belongs to the Tonsoku family.</text>
</comment>
<dbReference type="PROSITE" id="PS50088">
    <property type="entry name" value="ANK_REPEAT"/>
    <property type="match status" value="3"/>
</dbReference>
<keyword evidence="8" id="KW-0227">DNA damage</keyword>
<dbReference type="InterPro" id="IPR052311">
    <property type="entry name" value="MMS22L-TONSL_complex_comp"/>
</dbReference>
<dbReference type="GO" id="GO:0031297">
    <property type="term" value="P:replication fork processing"/>
    <property type="evidence" value="ECO:0007669"/>
    <property type="project" value="TreeGrafter"/>
</dbReference>
<reference evidence="18" key="1">
    <citation type="journal article" date="2021" name="Elife">
        <title>Highly contiguous assemblies of 101 drosophilid genomes.</title>
        <authorList>
            <person name="Kim B.Y."/>
            <person name="Wang J.R."/>
            <person name="Miller D.E."/>
            <person name="Barmina O."/>
            <person name="Delaney E."/>
            <person name="Thompson A."/>
            <person name="Comeault A.A."/>
            <person name="Peede D."/>
            <person name="D'Agostino E.R."/>
            <person name="Pelaez J."/>
            <person name="Aguilar J.M."/>
            <person name="Haji D."/>
            <person name="Matsunaga T."/>
            <person name="Armstrong E.E."/>
            <person name="Zych M."/>
            <person name="Ogawa Y."/>
            <person name="Stamenkovic-Radak M."/>
            <person name="Jelic M."/>
            <person name="Veselinovic M.S."/>
            <person name="Tanaskovic M."/>
            <person name="Eric P."/>
            <person name="Gao J.J."/>
            <person name="Katoh T.K."/>
            <person name="Toda M.J."/>
            <person name="Watabe H."/>
            <person name="Watada M."/>
            <person name="Davis J.S."/>
            <person name="Moyle L.C."/>
            <person name="Manoli G."/>
            <person name="Bertolini E."/>
            <person name="Kostal V."/>
            <person name="Hawley R.S."/>
            <person name="Takahashi A."/>
            <person name="Jones C.D."/>
            <person name="Price D.K."/>
            <person name="Whiteman N."/>
            <person name="Kopp A."/>
            <person name="Matute D.R."/>
            <person name="Petrov D.A."/>
        </authorList>
    </citation>
    <scope>NUCLEOTIDE SEQUENCE [LARGE SCALE GENOMIC DNA]</scope>
</reference>
<evidence type="ECO:0000256" key="9">
    <source>
        <dbReference type="ARBA" id="ARBA00022803"/>
    </source>
</evidence>
<feature type="compositionally biased region" description="Acidic residues" evidence="16">
    <location>
        <begin position="709"/>
        <end position="718"/>
    </location>
</feature>
<evidence type="ECO:0000256" key="8">
    <source>
        <dbReference type="ARBA" id="ARBA00022763"/>
    </source>
</evidence>
<dbReference type="SMART" id="SM00028">
    <property type="entry name" value="TPR"/>
    <property type="match status" value="6"/>
</dbReference>
<dbReference type="EnsemblMetazoa" id="XM_017132277.2">
    <property type="protein sequence ID" value="XP_016987766.1"/>
    <property type="gene ID" value="LOC108050556"/>
</dbReference>
<keyword evidence="9 15" id="KW-0802">TPR repeat</keyword>
<keyword evidence="5" id="KW-0158">Chromosome</keyword>
<dbReference type="Proteomes" id="UP001652680">
    <property type="component" value="Unassembled WGS sequence"/>
</dbReference>
<protein>
    <recommendedName>
        <fullName evidence="4">Tonsoku-like protein</fullName>
    </recommendedName>
</protein>
<dbReference type="PANTHER" id="PTHR46358">
    <property type="entry name" value="TONSOKU-LIKE PROTEIN"/>
    <property type="match status" value="1"/>
</dbReference>
<evidence type="ECO:0000313" key="19">
    <source>
        <dbReference type="RefSeq" id="XP_016987766.1"/>
    </source>
</evidence>
<dbReference type="InterPro" id="IPR002110">
    <property type="entry name" value="Ankyrin_rpt"/>
</dbReference>
<dbReference type="Gene3D" id="1.25.40.10">
    <property type="entry name" value="Tetratricopeptide repeat domain"/>
    <property type="match status" value="3"/>
</dbReference>
<keyword evidence="10" id="KW-0156">Chromatin regulator</keyword>
<keyword evidence="13" id="KW-0539">Nucleus</keyword>
<name>A0A6P4FRG0_DRORH</name>
<dbReference type="SUPFAM" id="SSF48403">
    <property type="entry name" value="Ankyrin repeat"/>
    <property type="match status" value="1"/>
</dbReference>
<dbReference type="OrthoDB" id="273147at2759"/>
<evidence type="ECO:0000313" key="18">
    <source>
        <dbReference type="Proteomes" id="UP001652680"/>
    </source>
</evidence>
<comment type="subcellular location">
    <subcellularLocation>
        <location evidence="2">Chromosome</location>
    </subcellularLocation>
    <subcellularLocation>
        <location evidence="1">Nucleus</location>
    </subcellularLocation>
</comment>
<feature type="region of interest" description="Disordered" evidence="16">
    <location>
        <begin position="844"/>
        <end position="882"/>
    </location>
</feature>
<keyword evidence="18" id="KW-1185">Reference proteome</keyword>
<evidence type="ECO:0000256" key="10">
    <source>
        <dbReference type="ARBA" id="ARBA00022853"/>
    </source>
</evidence>
<accession>A0A6P4FRG0</accession>
<dbReference type="InterPro" id="IPR019734">
    <property type="entry name" value="TPR_rpt"/>
</dbReference>
<keyword evidence="6" id="KW-0433">Leucine-rich repeat</keyword>
<keyword evidence="7" id="KW-0677">Repeat</keyword>
<feature type="repeat" description="TPR" evidence="15">
    <location>
        <begin position="163"/>
        <end position="196"/>
    </location>
</feature>
<dbReference type="Pfam" id="PF12796">
    <property type="entry name" value="Ank_2"/>
    <property type="match status" value="1"/>
</dbReference>
<evidence type="ECO:0000256" key="7">
    <source>
        <dbReference type="ARBA" id="ARBA00022737"/>
    </source>
</evidence>
<feature type="region of interest" description="Disordered" evidence="16">
    <location>
        <begin position="465"/>
        <end position="535"/>
    </location>
</feature>
<dbReference type="GO" id="GO:0000724">
    <property type="term" value="P:double-strand break repair via homologous recombination"/>
    <property type="evidence" value="ECO:0007669"/>
    <property type="project" value="TreeGrafter"/>
</dbReference>
<evidence type="ECO:0000256" key="4">
    <source>
        <dbReference type="ARBA" id="ARBA00017829"/>
    </source>
</evidence>
<dbReference type="GO" id="GO:0006325">
    <property type="term" value="P:chromatin organization"/>
    <property type="evidence" value="ECO:0007669"/>
    <property type="project" value="UniProtKB-KW"/>
</dbReference>
<dbReference type="GeneID" id="108050556"/>
<dbReference type="SUPFAM" id="SSF52047">
    <property type="entry name" value="RNI-like"/>
    <property type="match status" value="1"/>
</dbReference>
<proteinExistence type="inferred from homology"/>
<evidence type="ECO:0000256" key="13">
    <source>
        <dbReference type="ARBA" id="ARBA00023242"/>
    </source>
</evidence>
<dbReference type="PROSITE" id="PS50297">
    <property type="entry name" value="ANK_REP_REGION"/>
    <property type="match status" value="3"/>
</dbReference>
<reference evidence="19" key="2">
    <citation type="submission" date="2025-04" db="UniProtKB">
        <authorList>
            <consortium name="RefSeq"/>
        </authorList>
    </citation>
    <scope>IDENTIFICATION</scope>
</reference>
<keyword evidence="12" id="KW-0234">DNA repair</keyword>
<dbReference type="InterPro" id="IPR001611">
    <property type="entry name" value="Leu-rich_rpt"/>
</dbReference>
<dbReference type="SUPFAM" id="SSF48452">
    <property type="entry name" value="TPR-like"/>
    <property type="match status" value="2"/>
</dbReference>
<dbReference type="InterPro" id="IPR032675">
    <property type="entry name" value="LRR_dom_sf"/>
</dbReference>
<gene>
    <name evidence="19" type="primary">LOC108050556</name>
    <name evidence="17" type="synonym">108050556</name>
</gene>
<organism evidence="19">
    <name type="scientific">Drosophila rhopaloa</name>
    <name type="common">Fruit fly</name>
    <dbReference type="NCBI Taxonomy" id="1041015"/>
    <lineage>
        <taxon>Eukaryota</taxon>
        <taxon>Metazoa</taxon>
        <taxon>Ecdysozoa</taxon>
        <taxon>Arthropoda</taxon>
        <taxon>Hexapoda</taxon>
        <taxon>Insecta</taxon>
        <taxon>Pterygota</taxon>
        <taxon>Neoptera</taxon>
        <taxon>Endopterygota</taxon>
        <taxon>Diptera</taxon>
        <taxon>Brachycera</taxon>
        <taxon>Muscomorpha</taxon>
        <taxon>Ephydroidea</taxon>
        <taxon>Drosophilidae</taxon>
        <taxon>Drosophila</taxon>
        <taxon>Sophophora</taxon>
    </lineage>
</organism>
<dbReference type="SMART" id="SM00368">
    <property type="entry name" value="LRR_RI"/>
    <property type="match status" value="2"/>
</dbReference>
<feature type="compositionally biased region" description="Low complexity" evidence="16">
    <location>
        <begin position="859"/>
        <end position="874"/>
    </location>
</feature>
<evidence type="ECO:0000256" key="2">
    <source>
        <dbReference type="ARBA" id="ARBA00004286"/>
    </source>
</evidence>
<dbReference type="Pfam" id="PF13516">
    <property type="entry name" value="LRR_6"/>
    <property type="match status" value="1"/>
</dbReference>
<feature type="region of interest" description="Disordered" evidence="16">
    <location>
        <begin position="689"/>
        <end position="784"/>
    </location>
</feature>
<evidence type="ECO:0000256" key="12">
    <source>
        <dbReference type="ARBA" id="ARBA00023204"/>
    </source>
</evidence>
<dbReference type="Gene3D" id="1.25.40.20">
    <property type="entry name" value="Ankyrin repeat-containing domain"/>
    <property type="match status" value="1"/>
</dbReference>
<evidence type="ECO:0000256" key="5">
    <source>
        <dbReference type="ARBA" id="ARBA00022454"/>
    </source>
</evidence>
<dbReference type="PROSITE" id="PS50005">
    <property type="entry name" value="TPR"/>
    <property type="match status" value="1"/>
</dbReference>
<evidence type="ECO:0000256" key="15">
    <source>
        <dbReference type="PROSITE-ProRule" id="PRU00339"/>
    </source>
</evidence>